<evidence type="ECO:0000313" key="3">
    <source>
        <dbReference type="Proteomes" id="UP000011021"/>
    </source>
</evidence>
<reference evidence="2 3" key="1">
    <citation type="submission" date="2010-12" db="EMBL/GenBank/DDBJ databases">
        <authorList>
            <person name="Muzny D."/>
            <person name="Qin X."/>
            <person name="Deng J."/>
            <person name="Jiang H."/>
            <person name="Liu Y."/>
            <person name="Qu J."/>
            <person name="Song X.-Z."/>
            <person name="Zhang L."/>
            <person name="Thornton R."/>
            <person name="Coyle M."/>
            <person name="Francisco L."/>
            <person name="Jackson L."/>
            <person name="Javaid M."/>
            <person name="Korchina V."/>
            <person name="Kovar C."/>
            <person name="Mata R."/>
            <person name="Mathew T."/>
            <person name="Ngo R."/>
            <person name="Nguyen L."/>
            <person name="Nguyen N."/>
            <person name="Okwuonu G."/>
            <person name="Ongeri F."/>
            <person name="Pham C."/>
            <person name="Simmons D."/>
            <person name="Wilczek-Boney K."/>
            <person name="Hale W."/>
            <person name="Jakkamsetti A."/>
            <person name="Pham P."/>
            <person name="Ruth R."/>
            <person name="San Lucas F."/>
            <person name="Warren J."/>
            <person name="Zhang J."/>
            <person name="Zhao Z."/>
            <person name="Zhou C."/>
            <person name="Zhu D."/>
            <person name="Lee S."/>
            <person name="Bess C."/>
            <person name="Blankenburg K."/>
            <person name="Forbes L."/>
            <person name="Fu Q."/>
            <person name="Gubbala S."/>
            <person name="Hirani K."/>
            <person name="Jayaseelan J.C."/>
            <person name="Lara F."/>
            <person name="Munidasa M."/>
            <person name="Palculict T."/>
            <person name="Patil S."/>
            <person name="Pu L.-L."/>
            <person name="Saada N."/>
            <person name="Tang L."/>
            <person name="Weissenberger G."/>
            <person name="Zhu Y."/>
            <person name="Hemphill L."/>
            <person name="Shang Y."/>
            <person name="Youmans B."/>
            <person name="Ayvaz T."/>
            <person name="Ross M."/>
            <person name="Santibanez J."/>
            <person name="Aqrawi P."/>
            <person name="Gross S."/>
            <person name="Joshi V."/>
            <person name="Fowler G."/>
            <person name="Nazareth L."/>
            <person name="Reid J."/>
            <person name="Worley K."/>
            <person name="Petrosino J."/>
            <person name="Highlander S."/>
            <person name="Gibbs R."/>
        </authorList>
    </citation>
    <scope>NUCLEOTIDE SEQUENCE [LARGE SCALE GENOMIC DNA]</scope>
    <source>
        <strain evidence="2 3">ATCC 51599</strain>
    </source>
</reference>
<sequence>MGVIQTSIFAFLLHEQPFERFRFARWQSVVAITLLGICSGLDPNMAGNAPDTPHPVALPLWGRIGIGVVTMWLAFWVIYGFCRWWLKRGGRWDGQGDLFNLIAASWLVVDLLGFLLSGLGVPESLVTLVWFYAIWVGANAMSGAIPKASLGYGIGGIILGGILAIVTIMGLIVGLVMVVQLLGAGGMPAPAAG</sequence>
<dbReference type="EMBL" id="AEQP01000001">
    <property type="protein sequence ID" value="EFV95966.1"/>
    <property type="molecule type" value="Genomic_DNA"/>
</dbReference>
<dbReference type="AlphaFoldDB" id="E7RUI3"/>
<dbReference type="RefSeq" id="WP_005671903.1">
    <property type="nucleotide sequence ID" value="NZ_CP146288.1"/>
</dbReference>
<name>E7RUI3_9BURK</name>
<keyword evidence="1" id="KW-0472">Membrane</keyword>
<dbReference type="HOGENOM" id="CLU_108400_0_0_4"/>
<accession>E7RUI3</accession>
<proteinExistence type="predicted"/>
<dbReference type="eggNOG" id="ENOG5032WRS">
    <property type="taxonomic scope" value="Bacteria"/>
</dbReference>
<gene>
    <name evidence="2" type="ORF">HMPREF0551_0149</name>
</gene>
<dbReference type="Proteomes" id="UP000011021">
    <property type="component" value="Unassembled WGS sequence"/>
</dbReference>
<evidence type="ECO:0008006" key="4">
    <source>
        <dbReference type="Google" id="ProtNLM"/>
    </source>
</evidence>
<feature type="transmembrane region" description="Helical" evidence="1">
    <location>
        <begin position="125"/>
        <end position="145"/>
    </location>
</feature>
<keyword evidence="3" id="KW-1185">Reference proteome</keyword>
<evidence type="ECO:0000256" key="1">
    <source>
        <dbReference type="SAM" id="Phobius"/>
    </source>
</evidence>
<feature type="transmembrane region" description="Helical" evidence="1">
    <location>
        <begin position="157"/>
        <end position="183"/>
    </location>
</feature>
<feature type="transmembrane region" description="Helical" evidence="1">
    <location>
        <begin position="98"/>
        <end position="119"/>
    </location>
</feature>
<keyword evidence="1" id="KW-1133">Transmembrane helix</keyword>
<protein>
    <recommendedName>
        <fullName evidence="4">Yip1 domain-containing protein</fullName>
    </recommendedName>
</protein>
<evidence type="ECO:0000313" key="2">
    <source>
        <dbReference type="EMBL" id="EFV95966.1"/>
    </source>
</evidence>
<feature type="transmembrane region" description="Helical" evidence="1">
    <location>
        <begin position="60"/>
        <end position="86"/>
    </location>
</feature>
<organism evidence="2 3">
    <name type="scientific">Lautropia mirabilis ATCC 51599</name>
    <dbReference type="NCBI Taxonomy" id="887898"/>
    <lineage>
        <taxon>Bacteria</taxon>
        <taxon>Pseudomonadati</taxon>
        <taxon>Pseudomonadota</taxon>
        <taxon>Betaproteobacteria</taxon>
        <taxon>Burkholderiales</taxon>
        <taxon>Burkholderiaceae</taxon>
        <taxon>Lautropia</taxon>
    </lineage>
</organism>
<keyword evidence="1" id="KW-0812">Transmembrane</keyword>
<comment type="caution">
    <text evidence="2">The sequence shown here is derived from an EMBL/GenBank/DDBJ whole genome shotgun (WGS) entry which is preliminary data.</text>
</comment>